<accession>A0AAJ8C1U2</accession>
<reference evidence="1" key="2">
    <citation type="submission" date="2025-08" db="UniProtKB">
        <authorList>
            <consortium name="RefSeq"/>
        </authorList>
    </citation>
    <scope>IDENTIFICATION</scope>
</reference>
<dbReference type="RefSeq" id="XP_059606466.1">
    <property type="nucleotide sequence ID" value="XM_059744362.1"/>
</dbReference>
<reference evidence="1" key="1">
    <citation type="submission" date="2025-02" db="EMBL/GenBank/DDBJ databases">
        <authorList>
            <consortium name="NCBI Genome Project"/>
        </authorList>
    </citation>
    <scope>NUCLEOTIDE SEQUENCE</scope>
</reference>
<proteinExistence type="predicted"/>
<organism evidence="1">
    <name type="scientific">Aspergillus niger</name>
    <dbReference type="NCBI Taxonomy" id="5061"/>
    <lineage>
        <taxon>Eukaryota</taxon>
        <taxon>Fungi</taxon>
        <taxon>Dikarya</taxon>
        <taxon>Ascomycota</taxon>
        <taxon>Pezizomycotina</taxon>
        <taxon>Eurotiomycetes</taxon>
        <taxon>Eurotiomycetidae</taxon>
        <taxon>Eurotiales</taxon>
        <taxon>Aspergillaceae</taxon>
        <taxon>Aspergillus</taxon>
        <taxon>Aspergillus subgen. Circumdati</taxon>
    </lineage>
</organism>
<protein>
    <submittedName>
        <fullName evidence="1">Uncharacterized protein</fullName>
    </submittedName>
</protein>
<gene>
    <name evidence="1" type="ORF">An14g06490</name>
</gene>
<dbReference type="KEGG" id="ang:An14g06490"/>
<sequence length="30" mass="3604">MYEYTTKRRSGLSNLKPDHYPDYSILKAKQ</sequence>
<dbReference type="AlphaFoldDB" id="A0AAJ8C1U2"/>
<name>A0AAJ8C1U2_ASPNG</name>
<dbReference type="VEuPathDB" id="FungiDB:An14g06490"/>
<dbReference type="GeneID" id="84593056"/>
<evidence type="ECO:0000313" key="1">
    <source>
        <dbReference type="RefSeq" id="XP_059606466.1"/>
    </source>
</evidence>